<feature type="domain" description="VOC" evidence="1">
    <location>
        <begin position="10"/>
        <end position="135"/>
    </location>
</feature>
<dbReference type="InterPro" id="IPR029068">
    <property type="entry name" value="Glyas_Bleomycin-R_OHBP_Dase"/>
</dbReference>
<dbReference type="Pfam" id="PF00903">
    <property type="entry name" value="Glyoxalase"/>
    <property type="match status" value="1"/>
</dbReference>
<evidence type="ECO:0000313" key="3">
    <source>
        <dbReference type="Proteomes" id="UP001596150"/>
    </source>
</evidence>
<protein>
    <submittedName>
        <fullName evidence="2">VOC family protein</fullName>
    </submittedName>
</protein>
<dbReference type="SUPFAM" id="SSF54593">
    <property type="entry name" value="Glyoxalase/Bleomycin resistance protein/Dihydroxybiphenyl dioxygenase"/>
    <property type="match status" value="1"/>
</dbReference>
<sequence>MTATKAAIARLEGITVLADDVAKLATFYRDALGLRVDVTEQNYVAFGGEGIRFAIFSRIGMSPNTHDHPDYRTQFTGQAFELNFECASTDDVNERFSHIVANGGRSIAAPTRKHWGHFAGFFADPEGNIHSLFAVLAE</sequence>
<dbReference type="RefSeq" id="WP_266345032.1">
    <property type="nucleotide sequence ID" value="NZ_JAPKNH010000006.1"/>
</dbReference>
<proteinExistence type="predicted"/>
<dbReference type="PROSITE" id="PS51819">
    <property type="entry name" value="VOC"/>
    <property type="match status" value="1"/>
</dbReference>
<dbReference type="Proteomes" id="UP001596150">
    <property type="component" value="Unassembled WGS sequence"/>
</dbReference>
<dbReference type="InterPro" id="IPR004360">
    <property type="entry name" value="Glyas_Fos-R_dOase_dom"/>
</dbReference>
<accession>A0ABW0PQJ0</accession>
<dbReference type="Gene3D" id="3.10.180.10">
    <property type="entry name" value="2,3-Dihydroxybiphenyl 1,2-Dioxygenase, domain 1"/>
    <property type="match status" value="1"/>
</dbReference>
<name>A0ABW0PQJ0_9HYPH</name>
<dbReference type="InterPro" id="IPR037523">
    <property type="entry name" value="VOC_core"/>
</dbReference>
<gene>
    <name evidence="2" type="ORF">ACFPP9_01470</name>
</gene>
<reference evidence="3" key="1">
    <citation type="journal article" date="2019" name="Int. J. Syst. Evol. Microbiol.">
        <title>The Global Catalogue of Microorganisms (GCM) 10K type strain sequencing project: providing services to taxonomists for standard genome sequencing and annotation.</title>
        <authorList>
            <consortium name="The Broad Institute Genomics Platform"/>
            <consortium name="The Broad Institute Genome Sequencing Center for Infectious Disease"/>
            <person name="Wu L."/>
            <person name="Ma J."/>
        </authorList>
    </citation>
    <scope>NUCLEOTIDE SEQUENCE [LARGE SCALE GENOMIC DNA]</scope>
    <source>
        <strain evidence="3">KACC 12633</strain>
    </source>
</reference>
<keyword evidence="3" id="KW-1185">Reference proteome</keyword>
<comment type="caution">
    <text evidence="2">The sequence shown here is derived from an EMBL/GenBank/DDBJ whole genome shotgun (WGS) entry which is preliminary data.</text>
</comment>
<dbReference type="PANTHER" id="PTHR36503">
    <property type="entry name" value="BLR2520 PROTEIN"/>
    <property type="match status" value="1"/>
</dbReference>
<evidence type="ECO:0000259" key="1">
    <source>
        <dbReference type="PROSITE" id="PS51819"/>
    </source>
</evidence>
<dbReference type="PANTHER" id="PTHR36503:SF1">
    <property type="entry name" value="BLR2520 PROTEIN"/>
    <property type="match status" value="1"/>
</dbReference>
<dbReference type="EMBL" id="JBHSML010000001">
    <property type="protein sequence ID" value="MFC5514421.1"/>
    <property type="molecule type" value="Genomic_DNA"/>
</dbReference>
<evidence type="ECO:0000313" key="2">
    <source>
        <dbReference type="EMBL" id="MFC5514421.1"/>
    </source>
</evidence>
<organism evidence="2 3">
    <name type="scientific">Kaistia terrae</name>
    <dbReference type="NCBI Taxonomy" id="537017"/>
    <lineage>
        <taxon>Bacteria</taxon>
        <taxon>Pseudomonadati</taxon>
        <taxon>Pseudomonadota</taxon>
        <taxon>Alphaproteobacteria</taxon>
        <taxon>Hyphomicrobiales</taxon>
        <taxon>Kaistiaceae</taxon>
        <taxon>Kaistia</taxon>
    </lineage>
</organism>